<dbReference type="PRINTS" id="PR01071">
    <property type="entry name" value="ACOABIOTINCC"/>
</dbReference>
<evidence type="ECO:0000256" key="1">
    <source>
        <dbReference type="ARBA" id="ARBA00003761"/>
    </source>
</evidence>
<comment type="pathway">
    <text evidence="2">Lipid metabolism; fatty acid biosynthesis.</text>
</comment>
<evidence type="ECO:0000256" key="2">
    <source>
        <dbReference type="RuleBase" id="RU364072"/>
    </source>
</evidence>
<dbReference type="InterPro" id="IPR001249">
    <property type="entry name" value="AcCoA_biotinCC"/>
</dbReference>
<accession>A0A4Y8RKK0</accession>
<dbReference type="PROSITE" id="PS50968">
    <property type="entry name" value="BIOTINYL_LIPOYL"/>
    <property type="match status" value="1"/>
</dbReference>
<keyword evidence="2" id="KW-0276">Fatty acid metabolism</keyword>
<dbReference type="SUPFAM" id="SSF51230">
    <property type="entry name" value="Single hybrid motif"/>
    <property type="match status" value="1"/>
</dbReference>
<protein>
    <recommendedName>
        <fullName evidence="2">Biotin carboxyl carrier protein of acetyl-CoA carboxylase</fullName>
    </recommendedName>
</protein>
<keyword evidence="2" id="KW-0275">Fatty acid biosynthesis</keyword>
<proteinExistence type="predicted"/>
<dbReference type="RefSeq" id="WP_134762383.1">
    <property type="nucleotide sequence ID" value="NZ_SOZD01000003.1"/>
</dbReference>
<name>A0A4Y8RKK0_9HYPH</name>
<dbReference type="Proteomes" id="UP000298179">
    <property type="component" value="Unassembled WGS sequence"/>
</dbReference>
<dbReference type="GO" id="GO:0006633">
    <property type="term" value="P:fatty acid biosynthetic process"/>
    <property type="evidence" value="ECO:0007669"/>
    <property type="project" value="UniProtKB-UniPathway"/>
</dbReference>
<comment type="function">
    <text evidence="1 2">This protein is a component of the acetyl coenzyme A carboxylase complex; first, biotin carboxylase catalyzes the carboxylation of the carrier protein and then the transcarboxylase transfers the carboxyl group to form malonyl-CoA.</text>
</comment>
<sequence length="80" mass="8492">MTKTTIEAPIPGTFYRAPSPQEPVFKNEGDAVAIGDTVGLIEVMKSFTPVVAEAAGTLVAFHVENEEPVMAGQPLYDLEG</sequence>
<dbReference type="Gene3D" id="2.40.50.100">
    <property type="match status" value="1"/>
</dbReference>
<evidence type="ECO:0000313" key="4">
    <source>
        <dbReference type="EMBL" id="TFF23277.1"/>
    </source>
</evidence>
<dbReference type="InterPro" id="IPR000089">
    <property type="entry name" value="Biotin_lipoyl"/>
</dbReference>
<dbReference type="InterPro" id="IPR011053">
    <property type="entry name" value="Single_hybrid_motif"/>
</dbReference>
<keyword evidence="2" id="KW-0444">Lipid biosynthesis</keyword>
<dbReference type="NCBIfam" id="NF005457">
    <property type="entry name" value="PRK07051.1"/>
    <property type="match status" value="1"/>
</dbReference>
<dbReference type="AlphaFoldDB" id="A0A4Y8RKK0"/>
<gene>
    <name evidence="4" type="ORF">E3C22_12695</name>
</gene>
<keyword evidence="2" id="KW-0092">Biotin</keyword>
<keyword evidence="2" id="KW-0443">Lipid metabolism</keyword>
<reference evidence="4 5" key="1">
    <citation type="submission" date="2019-03" db="EMBL/GenBank/DDBJ databases">
        <title>Jiella endophytica sp. nov., a novel endophytic bacterium isolated from root of Ficus microcarpa Linn. f.</title>
        <authorList>
            <person name="Tuo L."/>
        </authorList>
    </citation>
    <scope>NUCLEOTIDE SEQUENCE [LARGE SCALE GENOMIC DNA]</scope>
    <source>
        <strain evidence="4 5">CBS5Q-3</strain>
    </source>
</reference>
<comment type="caution">
    <text evidence="4">The sequence shown here is derived from an EMBL/GenBank/DDBJ whole genome shotgun (WGS) entry which is preliminary data.</text>
</comment>
<dbReference type="Pfam" id="PF00364">
    <property type="entry name" value="Biotin_lipoyl"/>
    <property type="match status" value="1"/>
</dbReference>
<dbReference type="OrthoDB" id="5297413at2"/>
<dbReference type="CDD" id="cd06850">
    <property type="entry name" value="biotinyl_domain"/>
    <property type="match status" value="1"/>
</dbReference>
<evidence type="ECO:0000259" key="3">
    <source>
        <dbReference type="PROSITE" id="PS50968"/>
    </source>
</evidence>
<evidence type="ECO:0000313" key="5">
    <source>
        <dbReference type="Proteomes" id="UP000298179"/>
    </source>
</evidence>
<organism evidence="4 5">
    <name type="scientific">Jiella endophytica</name>
    <dbReference type="NCBI Taxonomy" id="2558362"/>
    <lineage>
        <taxon>Bacteria</taxon>
        <taxon>Pseudomonadati</taxon>
        <taxon>Pseudomonadota</taxon>
        <taxon>Alphaproteobacteria</taxon>
        <taxon>Hyphomicrobiales</taxon>
        <taxon>Aurantimonadaceae</taxon>
        <taxon>Jiella</taxon>
    </lineage>
</organism>
<feature type="domain" description="Lipoyl-binding" evidence="3">
    <location>
        <begin position="1"/>
        <end position="79"/>
    </location>
</feature>
<dbReference type="UniPathway" id="UPA00094"/>
<dbReference type="GO" id="GO:0003989">
    <property type="term" value="F:acetyl-CoA carboxylase activity"/>
    <property type="evidence" value="ECO:0007669"/>
    <property type="project" value="InterPro"/>
</dbReference>
<dbReference type="GO" id="GO:0009317">
    <property type="term" value="C:acetyl-CoA carboxylase complex"/>
    <property type="evidence" value="ECO:0007669"/>
    <property type="project" value="InterPro"/>
</dbReference>
<dbReference type="EMBL" id="SOZD01000003">
    <property type="protein sequence ID" value="TFF23277.1"/>
    <property type="molecule type" value="Genomic_DNA"/>
</dbReference>
<keyword evidence="5" id="KW-1185">Reference proteome</keyword>